<proteinExistence type="predicted"/>
<keyword evidence="2" id="KW-1185">Reference proteome</keyword>
<sequence length="217" mass="24377">MVFAKTAEAADMYAHFARGLLPAAPRRRVQAERCTSSVMYCACRIQCNSSNSRPFLPSFDCSAETSTLHTSITRNPWDTLTYSASLTNQASSWQRRIKFNPSHSLYPYPYPYPYPYSSQSHQLRANIITSCRFKPSPRCVTSSVSLNPPTPFSLQTQTQVPLLAAVAAQRHKLAHHQTHQSMYDTPPPGCIQHEKRQIERMKKERAVGAIVVKASSS</sequence>
<organism evidence="1 2">
    <name type="scientific">Phyllosticta citricarpa</name>
    <dbReference type="NCBI Taxonomy" id="55181"/>
    <lineage>
        <taxon>Eukaryota</taxon>
        <taxon>Fungi</taxon>
        <taxon>Dikarya</taxon>
        <taxon>Ascomycota</taxon>
        <taxon>Pezizomycotina</taxon>
        <taxon>Dothideomycetes</taxon>
        <taxon>Dothideomycetes incertae sedis</taxon>
        <taxon>Botryosphaeriales</taxon>
        <taxon>Phyllostictaceae</taxon>
        <taxon>Phyllosticta</taxon>
    </lineage>
</organism>
<evidence type="ECO:0000313" key="2">
    <source>
        <dbReference type="Proteomes" id="UP001365128"/>
    </source>
</evidence>
<dbReference type="Proteomes" id="UP001365128">
    <property type="component" value="Unassembled WGS sequence"/>
</dbReference>
<evidence type="ECO:0000313" key="1">
    <source>
        <dbReference type="EMBL" id="KAK7554484.1"/>
    </source>
</evidence>
<reference evidence="1 2" key="1">
    <citation type="submission" date="2024-04" db="EMBL/GenBank/DDBJ databases">
        <title>Phyllosticta paracitricarpa is synonymous to the EU quarantine fungus P. citricarpa based on phylogenomic analyses.</title>
        <authorList>
            <consortium name="Lawrence Berkeley National Laboratory"/>
            <person name="Van Ingen-Buijs V.A."/>
            <person name="Van Westerhoven A.C."/>
            <person name="Haridas S."/>
            <person name="Skiadas P."/>
            <person name="Martin F."/>
            <person name="Groenewald J.Z."/>
            <person name="Crous P.W."/>
            <person name="Seidl M.F."/>
        </authorList>
    </citation>
    <scope>NUCLEOTIDE SEQUENCE [LARGE SCALE GENOMIC DNA]</scope>
    <source>
        <strain evidence="1 2">CBS 122670</strain>
    </source>
</reference>
<name>A0ABR1MN41_9PEZI</name>
<accession>A0ABR1MN41</accession>
<dbReference type="EMBL" id="JBBPDW010000003">
    <property type="protein sequence ID" value="KAK7554484.1"/>
    <property type="molecule type" value="Genomic_DNA"/>
</dbReference>
<comment type="caution">
    <text evidence="1">The sequence shown here is derived from an EMBL/GenBank/DDBJ whole genome shotgun (WGS) entry which is preliminary data.</text>
</comment>
<gene>
    <name evidence="1" type="ORF">IWX46DRAFT_215443</name>
</gene>
<protein>
    <submittedName>
        <fullName evidence="1">Uncharacterized protein</fullName>
    </submittedName>
</protein>